<sequence>MKLRELINELELPTVKQAIDNFKFFSNPQPQVGQSATPAPTVQAQPAPVKPQQQPQVKPTTPAPVGTAKAEPAPFDPATHKPTLISLAKQHGIKNINDLSNFLSQCETETARWTSATENFNYTDPTRIHKVFTSAFPTPVEAAKYLGNPVALANRALAGKNGNGPEQTGDGWKYRGRGFIHLTGKENYAKAGAAIHPENPNIYVDRPELISSNPKESALVAIWFFKQRVGLGKTSKQATTAVAGTTKMKSKERQLAQANIKKSLAGQAAQPAKKR</sequence>
<accession>A0A6J7WIY5</accession>
<dbReference type="InterPro" id="IPR052354">
    <property type="entry name" value="Cell_Wall_Dynamics_Protein"/>
</dbReference>
<dbReference type="PANTHER" id="PTHR34408:SF1">
    <property type="entry name" value="GLYCOSYL HYDROLASE FAMILY 19 DOMAIN-CONTAINING PROTEIN HI_1415"/>
    <property type="match status" value="1"/>
</dbReference>
<dbReference type="EMBL" id="LR798231">
    <property type="protein sequence ID" value="CAB5208952.1"/>
    <property type="molecule type" value="Genomic_DNA"/>
</dbReference>
<name>A0A6J7WIY5_9CAUD</name>
<dbReference type="Gene3D" id="1.10.530.10">
    <property type="match status" value="1"/>
</dbReference>
<evidence type="ECO:0000313" key="3">
    <source>
        <dbReference type="EMBL" id="CAB5208952.1"/>
    </source>
</evidence>
<evidence type="ECO:0000313" key="2">
    <source>
        <dbReference type="EMBL" id="CAB4125976.1"/>
    </source>
</evidence>
<dbReference type="EMBL" id="LR796187">
    <property type="protein sequence ID" value="CAB4125976.1"/>
    <property type="molecule type" value="Genomic_DNA"/>
</dbReference>
<dbReference type="PANTHER" id="PTHR34408">
    <property type="entry name" value="FAMILY PROTEIN, PUTATIVE-RELATED"/>
    <property type="match status" value="1"/>
</dbReference>
<reference evidence="3" key="1">
    <citation type="submission" date="2020-05" db="EMBL/GenBank/DDBJ databases">
        <authorList>
            <person name="Chiriac C."/>
            <person name="Salcher M."/>
            <person name="Ghai R."/>
            <person name="Kavagutti S V."/>
        </authorList>
    </citation>
    <scope>NUCLEOTIDE SEQUENCE</scope>
</reference>
<dbReference type="SUPFAM" id="SSF53955">
    <property type="entry name" value="Lysozyme-like"/>
    <property type="match status" value="1"/>
</dbReference>
<evidence type="ECO:0000256" key="1">
    <source>
        <dbReference type="SAM" id="MobiDB-lite"/>
    </source>
</evidence>
<dbReference type="InterPro" id="IPR023346">
    <property type="entry name" value="Lysozyme-like_dom_sf"/>
</dbReference>
<organism evidence="3">
    <name type="scientific">uncultured Caudovirales phage</name>
    <dbReference type="NCBI Taxonomy" id="2100421"/>
    <lineage>
        <taxon>Viruses</taxon>
        <taxon>Duplodnaviria</taxon>
        <taxon>Heunggongvirae</taxon>
        <taxon>Uroviricota</taxon>
        <taxon>Caudoviricetes</taxon>
        <taxon>Peduoviridae</taxon>
        <taxon>Maltschvirus</taxon>
        <taxon>Maltschvirus maltsch</taxon>
    </lineage>
</organism>
<gene>
    <name evidence="3" type="ORF">UFOVP181_262</name>
    <name evidence="2" type="ORF">UFOVP57_377</name>
</gene>
<feature type="compositionally biased region" description="Low complexity" evidence="1">
    <location>
        <begin position="36"/>
        <end position="65"/>
    </location>
</feature>
<protein>
    <submittedName>
        <fullName evidence="3">COG3179 Predicted chitinase</fullName>
    </submittedName>
</protein>
<feature type="region of interest" description="Disordered" evidence="1">
    <location>
        <begin position="29"/>
        <end position="77"/>
    </location>
</feature>
<proteinExistence type="predicted"/>